<evidence type="ECO:0000313" key="2">
    <source>
        <dbReference type="Proteomes" id="UP000047420"/>
    </source>
</evidence>
<dbReference type="Proteomes" id="UP000047420">
    <property type="component" value="Unassembled WGS sequence"/>
</dbReference>
<evidence type="ECO:0000313" key="1">
    <source>
        <dbReference type="EMBL" id="CRG49175.1"/>
    </source>
</evidence>
<gene>
    <name evidence="1" type="ORF">ERS008478_00693</name>
</gene>
<name>A0ABP1ZD72_9GAMM</name>
<organism evidence="1 2">
    <name type="scientific">Yersinia wautersii</name>
    <dbReference type="NCBI Taxonomy" id="1341643"/>
    <lineage>
        <taxon>Bacteria</taxon>
        <taxon>Pseudomonadati</taxon>
        <taxon>Pseudomonadota</taxon>
        <taxon>Gammaproteobacteria</taxon>
        <taxon>Enterobacterales</taxon>
        <taxon>Yersiniaceae</taxon>
        <taxon>Yersinia</taxon>
    </lineage>
</organism>
<sequence>MADVGIQIISTGQAILAGIELVHMIRKGQLQHPVRAPLSPTESLYLLAD</sequence>
<dbReference type="EMBL" id="CVMG01000004">
    <property type="protein sequence ID" value="CRG49175.1"/>
    <property type="molecule type" value="Genomic_DNA"/>
</dbReference>
<evidence type="ECO:0008006" key="3">
    <source>
        <dbReference type="Google" id="ProtNLM"/>
    </source>
</evidence>
<protein>
    <recommendedName>
        <fullName evidence="3">Transposase</fullName>
    </recommendedName>
</protein>
<accession>A0ABP1ZD72</accession>
<reference evidence="1 2" key="1">
    <citation type="submission" date="2015-03" db="EMBL/GenBank/DDBJ databases">
        <authorList>
            <consortium name="Pathogen Informatics"/>
            <person name="Murphy D."/>
        </authorList>
    </citation>
    <scope>NUCLEOTIDE SEQUENCE [LARGE SCALE GENOMIC DNA]</scope>
    <source>
        <strain evidence="1 2">WP-931201</strain>
    </source>
</reference>
<keyword evidence="2" id="KW-1185">Reference proteome</keyword>
<comment type="caution">
    <text evidence="1">The sequence shown here is derived from an EMBL/GenBank/DDBJ whole genome shotgun (WGS) entry which is preliminary data.</text>
</comment>
<proteinExistence type="predicted"/>